<gene>
    <name evidence="1" type="primary">ybeZ_1</name>
    <name evidence="1" type="ORF">NCTC9695_06022</name>
</gene>
<dbReference type="Proteomes" id="UP000275777">
    <property type="component" value="Chromosome"/>
</dbReference>
<sequence>MSTSESLSFNPVDNERLARLCGPLDENLKQVETGLDVAIQRRGEAFRVQGPAASWRWRR</sequence>
<dbReference type="AlphaFoldDB" id="A0A3S4LM12"/>
<accession>A0A3S4LM12</accession>
<protein>
    <submittedName>
        <fullName evidence="1">PhoH-like protein</fullName>
    </submittedName>
</protein>
<organism evidence="1 2">
    <name type="scientific">Chromobacterium violaceum</name>
    <dbReference type="NCBI Taxonomy" id="536"/>
    <lineage>
        <taxon>Bacteria</taxon>
        <taxon>Pseudomonadati</taxon>
        <taxon>Pseudomonadota</taxon>
        <taxon>Betaproteobacteria</taxon>
        <taxon>Neisseriales</taxon>
        <taxon>Chromobacteriaceae</taxon>
        <taxon>Chromobacterium</taxon>
    </lineage>
</organism>
<reference evidence="1 2" key="1">
    <citation type="submission" date="2018-12" db="EMBL/GenBank/DDBJ databases">
        <authorList>
            <consortium name="Pathogen Informatics"/>
        </authorList>
    </citation>
    <scope>NUCLEOTIDE SEQUENCE [LARGE SCALE GENOMIC DNA]</scope>
    <source>
        <strain evidence="1 2">NCTC9695</strain>
    </source>
</reference>
<dbReference type="EMBL" id="LR134182">
    <property type="protein sequence ID" value="VEB45502.1"/>
    <property type="molecule type" value="Genomic_DNA"/>
</dbReference>
<evidence type="ECO:0000313" key="2">
    <source>
        <dbReference type="Proteomes" id="UP000275777"/>
    </source>
</evidence>
<name>A0A3S4LM12_CHRVL</name>
<evidence type="ECO:0000313" key="1">
    <source>
        <dbReference type="EMBL" id="VEB45502.1"/>
    </source>
</evidence>
<proteinExistence type="predicted"/>